<sequence length="74" mass="7743">MGIVISGHLGGHLLFGGAHSFAMLADGQTQRFTQVLEKMPAVGDLRSIGCTATGALSIDLGTRDNLDARMAFQP</sequence>
<proteinExistence type="predicted"/>
<dbReference type="EMBL" id="CCNE01000051">
    <property type="protein sequence ID" value="CDX61094.1"/>
    <property type="molecule type" value="Genomic_DNA"/>
</dbReference>
<evidence type="ECO:0000313" key="1">
    <source>
        <dbReference type="EMBL" id="CDX61094.1"/>
    </source>
</evidence>
<accession>A0A090GGD2</accession>
<evidence type="ECO:0000313" key="2">
    <source>
        <dbReference type="Proteomes" id="UP000046122"/>
    </source>
</evidence>
<protein>
    <submittedName>
        <fullName evidence="1">Uncharacterized protein</fullName>
    </submittedName>
</protein>
<dbReference type="Proteomes" id="UP000046122">
    <property type="component" value="Unassembled WGS sequence"/>
</dbReference>
<name>A0A090GGD2_MESPL</name>
<reference evidence="1 2" key="1">
    <citation type="submission" date="2014-08" db="EMBL/GenBank/DDBJ databases">
        <authorList>
            <person name="Moulin Lionel"/>
        </authorList>
    </citation>
    <scope>NUCLEOTIDE SEQUENCE [LARGE SCALE GENOMIC DNA]</scope>
</reference>
<gene>
    <name evidence="1" type="ORF">MPL3365_550003</name>
</gene>
<dbReference type="AlphaFoldDB" id="A0A090GGD2"/>
<organism evidence="1 2">
    <name type="scientific">Mesorhizobium plurifarium</name>
    <dbReference type="NCBI Taxonomy" id="69974"/>
    <lineage>
        <taxon>Bacteria</taxon>
        <taxon>Pseudomonadati</taxon>
        <taxon>Pseudomonadota</taxon>
        <taxon>Alphaproteobacteria</taxon>
        <taxon>Hyphomicrobiales</taxon>
        <taxon>Phyllobacteriaceae</taxon>
        <taxon>Mesorhizobium</taxon>
    </lineage>
</organism>